<keyword evidence="2 3" id="KW-0143">Chaperone</keyword>
<comment type="similarity">
    <text evidence="1 3 4">Belongs to the GrpE family.</text>
</comment>
<keyword evidence="7" id="KW-1185">Reference proteome</keyword>
<gene>
    <name evidence="3" type="primary">grpE</name>
    <name evidence="6" type="ORF">FJR74_01890</name>
</gene>
<name>A0ABY2Z0U8_9BACT</name>
<evidence type="ECO:0000256" key="1">
    <source>
        <dbReference type="ARBA" id="ARBA00009054"/>
    </source>
</evidence>
<dbReference type="Proteomes" id="UP000316851">
    <property type="component" value="Unassembled WGS sequence"/>
</dbReference>
<dbReference type="RefSeq" id="WP_140914858.1">
    <property type="nucleotide sequence ID" value="NZ_VHHP01000004.1"/>
</dbReference>
<dbReference type="HAMAP" id="MF_01151">
    <property type="entry name" value="GrpE"/>
    <property type="match status" value="1"/>
</dbReference>
<accession>A0ABY2Z0U8</accession>
<comment type="subcellular location">
    <subcellularLocation>
        <location evidence="3">Cytoplasm</location>
    </subcellularLocation>
</comment>
<dbReference type="SUPFAM" id="SSF58014">
    <property type="entry name" value="Coiled-coil domain of nucleotide exchange factor GrpE"/>
    <property type="match status" value="1"/>
</dbReference>
<protein>
    <recommendedName>
        <fullName evidence="3">Protein GrpE</fullName>
    </recommendedName>
    <alternativeName>
        <fullName evidence="3">HSP-70 cofactor</fullName>
    </alternativeName>
</protein>
<feature type="coiled-coil region" evidence="5">
    <location>
        <begin position="85"/>
        <end position="148"/>
    </location>
</feature>
<dbReference type="InterPro" id="IPR000740">
    <property type="entry name" value="GrpE"/>
</dbReference>
<dbReference type="Gene3D" id="3.90.20.20">
    <property type="match status" value="1"/>
</dbReference>
<organism evidence="6 7">
    <name type="scientific">Metamycoplasma neophronis</name>
    <dbReference type="NCBI Taxonomy" id="872983"/>
    <lineage>
        <taxon>Bacteria</taxon>
        <taxon>Bacillati</taxon>
        <taxon>Mycoplasmatota</taxon>
        <taxon>Mycoplasmoidales</taxon>
        <taxon>Metamycoplasmataceae</taxon>
        <taxon>Metamycoplasma</taxon>
    </lineage>
</organism>
<comment type="function">
    <text evidence="3">Participates actively in the response to hyperosmotic and heat shock by preventing the aggregation of stress-denatured proteins, in association with DnaK and GrpE. It is the nucleotide exchange factor for DnaK and may function as a thermosensor. Unfolded proteins bind initially to DnaJ; upon interaction with the DnaJ-bound protein, DnaK hydrolyzes its bound ATP, resulting in the formation of a stable complex. GrpE releases ADP from DnaK; ATP binding to DnaK triggers the release of the substrate protein, thus completing the reaction cycle. Several rounds of ATP-dependent interactions between DnaJ, DnaK and GrpE are required for fully efficient folding.</text>
</comment>
<dbReference type="InterPro" id="IPR009012">
    <property type="entry name" value="GrpE_head"/>
</dbReference>
<evidence type="ECO:0000256" key="3">
    <source>
        <dbReference type="HAMAP-Rule" id="MF_01151"/>
    </source>
</evidence>
<comment type="caution">
    <text evidence="6">The sequence shown here is derived from an EMBL/GenBank/DDBJ whole genome shotgun (WGS) entry which is preliminary data.</text>
</comment>
<comment type="subunit">
    <text evidence="3">Homodimer.</text>
</comment>
<dbReference type="EMBL" id="VHHP01000004">
    <property type="protein sequence ID" value="TPR53893.1"/>
    <property type="molecule type" value="Genomic_DNA"/>
</dbReference>
<keyword evidence="3" id="KW-0963">Cytoplasm</keyword>
<sequence length="265" mass="30698">MSKIFKKYDNVEIEILSESKLDSKKQTGFIGFSGLDENVEKALENGKYEKDTREISFKTKGSELRIKVLKHIKTPKIYHFLFEKNQELANEFVKDQLNVQKLNSEIDSLKTQIIDKETEFKKQIVSLQEKAQLQINEHRKRNDEHINNQIKENKQYALQSFLEDLIQPLNNFEVAIKSAENIDNPIVQNFAKGFDMLYKQIENVLADAGVSKIEPKIGDTFDPNIHQVYEVFASDQPKDTILEVKNIGYKLHDRTIKPALIVVSK</sequence>
<dbReference type="CDD" id="cd00446">
    <property type="entry name" value="GrpE"/>
    <property type="match status" value="1"/>
</dbReference>
<keyword evidence="5" id="KW-0175">Coiled coil</keyword>
<dbReference type="SUPFAM" id="SSF51064">
    <property type="entry name" value="Head domain of nucleotide exchange factor GrpE"/>
    <property type="match status" value="1"/>
</dbReference>
<keyword evidence="3" id="KW-0346">Stress response</keyword>
<evidence type="ECO:0000313" key="7">
    <source>
        <dbReference type="Proteomes" id="UP000316851"/>
    </source>
</evidence>
<reference evidence="6" key="1">
    <citation type="submission" date="2019-06" db="EMBL/GenBank/DDBJ databases">
        <title>Mycoplasma neophronis type strain whole genome sequence.</title>
        <authorList>
            <person name="Spergser J."/>
        </authorList>
    </citation>
    <scope>NUCLEOTIDE SEQUENCE [LARGE SCALE GENOMIC DNA]</scope>
    <source>
        <strain evidence="6">DSM 24097</strain>
    </source>
</reference>
<evidence type="ECO:0000256" key="4">
    <source>
        <dbReference type="RuleBase" id="RU004478"/>
    </source>
</evidence>
<dbReference type="PANTHER" id="PTHR21237:SF40">
    <property type="entry name" value="CELL CYCLE AND APOPTOSIS REGULATOR PROTEIN 2"/>
    <property type="match status" value="1"/>
</dbReference>
<evidence type="ECO:0000256" key="5">
    <source>
        <dbReference type="SAM" id="Coils"/>
    </source>
</evidence>
<proteinExistence type="inferred from homology"/>
<evidence type="ECO:0000256" key="2">
    <source>
        <dbReference type="ARBA" id="ARBA00023186"/>
    </source>
</evidence>
<dbReference type="InterPro" id="IPR013805">
    <property type="entry name" value="GrpE_CC"/>
</dbReference>
<dbReference type="Gene3D" id="2.30.22.10">
    <property type="entry name" value="Head domain of nucleotide exchange factor GrpE"/>
    <property type="match status" value="1"/>
</dbReference>
<dbReference type="Pfam" id="PF01025">
    <property type="entry name" value="GrpE"/>
    <property type="match status" value="1"/>
</dbReference>
<evidence type="ECO:0000313" key="6">
    <source>
        <dbReference type="EMBL" id="TPR53893.1"/>
    </source>
</evidence>
<dbReference type="PRINTS" id="PR00773">
    <property type="entry name" value="GRPEPROTEIN"/>
</dbReference>
<dbReference type="PANTHER" id="PTHR21237">
    <property type="entry name" value="GRPE PROTEIN"/>
    <property type="match status" value="1"/>
</dbReference>